<dbReference type="InterPro" id="IPR000100">
    <property type="entry name" value="RNase_P"/>
</dbReference>
<dbReference type="AlphaFoldDB" id="A0A9D2M4K1"/>
<evidence type="ECO:0000313" key="10">
    <source>
        <dbReference type="Proteomes" id="UP000824209"/>
    </source>
</evidence>
<evidence type="ECO:0000256" key="3">
    <source>
        <dbReference type="ARBA" id="ARBA00022722"/>
    </source>
</evidence>
<dbReference type="PROSITE" id="PS00648">
    <property type="entry name" value="RIBONUCLEASE_P"/>
    <property type="match status" value="1"/>
</dbReference>
<dbReference type="GO" id="GO:0004526">
    <property type="term" value="F:ribonuclease P activity"/>
    <property type="evidence" value="ECO:0007669"/>
    <property type="project" value="UniProtKB-UniRule"/>
</dbReference>
<organism evidence="9 10">
    <name type="scientific">Candidatus Ruthenibacterium avium</name>
    <dbReference type="NCBI Taxonomy" id="2838751"/>
    <lineage>
        <taxon>Bacteria</taxon>
        <taxon>Bacillati</taxon>
        <taxon>Bacillota</taxon>
        <taxon>Clostridia</taxon>
        <taxon>Eubacteriales</taxon>
        <taxon>Oscillospiraceae</taxon>
        <taxon>Ruthenibacterium</taxon>
    </lineage>
</organism>
<dbReference type="PANTHER" id="PTHR33992">
    <property type="entry name" value="RIBONUCLEASE P PROTEIN COMPONENT"/>
    <property type="match status" value="1"/>
</dbReference>
<dbReference type="NCBIfam" id="TIGR00188">
    <property type="entry name" value="rnpA"/>
    <property type="match status" value="1"/>
</dbReference>
<dbReference type="Gene3D" id="3.30.230.10">
    <property type="match status" value="1"/>
</dbReference>
<comment type="caution">
    <text evidence="9">The sequence shown here is derived from an EMBL/GenBank/DDBJ whole genome shotgun (WGS) entry which is preliminary data.</text>
</comment>
<evidence type="ECO:0000256" key="8">
    <source>
        <dbReference type="NCBIfam" id="TIGR00188"/>
    </source>
</evidence>
<keyword evidence="2 7" id="KW-0819">tRNA processing</keyword>
<evidence type="ECO:0000256" key="1">
    <source>
        <dbReference type="ARBA" id="ARBA00002663"/>
    </source>
</evidence>
<dbReference type="GO" id="GO:0042781">
    <property type="term" value="F:3'-tRNA processing endoribonuclease activity"/>
    <property type="evidence" value="ECO:0007669"/>
    <property type="project" value="TreeGrafter"/>
</dbReference>
<dbReference type="GO" id="GO:0001682">
    <property type="term" value="P:tRNA 5'-leader removal"/>
    <property type="evidence" value="ECO:0007669"/>
    <property type="project" value="UniProtKB-UniRule"/>
</dbReference>
<dbReference type="PANTHER" id="PTHR33992:SF1">
    <property type="entry name" value="RIBONUCLEASE P PROTEIN COMPONENT"/>
    <property type="match status" value="1"/>
</dbReference>
<evidence type="ECO:0000313" key="9">
    <source>
        <dbReference type="EMBL" id="HJB40253.1"/>
    </source>
</evidence>
<accession>A0A9D2M4K1</accession>
<dbReference type="HAMAP" id="MF_00227">
    <property type="entry name" value="RNase_P"/>
    <property type="match status" value="1"/>
</dbReference>
<evidence type="ECO:0000256" key="5">
    <source>
        <dbReference type="ARBA" id="ARBA00022801"/>
    </source>
</evidence>
<dbReference type="SUPFAM" id="SSF54211">
    <property type="entry name" value="Ribosomal protein S5 domain 2-like"/>
    <property type="match status" value="1"/>
</dbReference>
<evidence type="ECO:0000256" key="6">
    <source>
        <dbReference type="ARBA" id="ARBA00022884"/>
    </source>
</evidence>
<dbReference type="EMBL" id="DWYA01000062">
    <property type="protein sequence ID" value="HJB40253.1"/>
    <property type="molecule type" value="Genomic_DNA"/>
</dbReference>
<dbReference type="InterPro" id="IPR020539">
    <property type="entry name" value="RNase_P_CS"/>
</dbReference>
<proteinExistence type="inferred from homology"/>
<comment type="subunit">
    <text evidence="7">Consists of a catalytic RNA component (M1 or rnpB) and a protein subunit.</text>
</comment>
<gene>
    <name evidence="7 9" type="primary">rnpA</name>
    <name evidence="9" type="ORF">H9943_07650</name>
</gene>
<protein>
    <recommendedName>
        <fullName evidence="7 8">Ribonuclease P protein component</fullName>
        <shortName evidence="7">RNase P protein</shortName>
        <shortName evidence="7">RNaseP protein</shortName>
        <ecNumber evidence="7 8">3.1.26.5</ecNumber>
    </recommendedName>
    <alternativeName>
        <fullName evidence="7">Protein C5</fullName>
    </alternativeName>
</protein>
<dbReference type="InterPro" id="IPR014721">
    <property type="entry name" value="Ribsml_uS5_D2-typ_fold_subgr"/>
</dbReference>
<sequence>MRYTPITRNQEFVRAYTRGKSYVHRYVVVYVNKNRARCTRVGLTASKKVGNAVKRNRARRVLRAALCQVLPQDVGAVDVVVVARGCTPALKSTQLVPVLEQLLKKAGLPVGERKEDDV</sequence>
<reference evidence="9" key="1">
    <citation type="journal article" date="2021" name="PeerJ">
        <title>Extensive microbial diversity within the chicken gut microbiome revealed by metagenomics and culture.</title>
        <authorList>
            <person name="Gilroy R."/>
            <person name="Ravi A."/>
            <person name="Getino M."/>
            <person name="Pursley I."/>
            <person name="Horton D.L."/>
            <person name="Alikhan N.F."/>
            <person name="Baker D."/>
            <person name="Gharbi K."/>
            <person name="Hall N."/>
            <person name="Watson M."/>
            <person name="Adriaenssens E.M."/>
            <person name="Foster-Nyarko E."/>
            <person name="Jarju S."/>
            <person name="Secka A."/>
            <person name="Antonio M."/>
            <person name="Oren A."/>
            <person name="Chaudhuri R.R."/>
            <person name="La Ragione R."/>
            <person name="Hildebrand F."/>
            <person name="Pallen M.J."/>
        </authorList>
    </citation>
    <scope>NUCLEOTIDE SEQUENCE</scope>
    <source>
        <strain evidence="9">ChiBcec8-14828</strain>
    </source>
</reference>
<comment type="function">
    <text evidence="1 7">RNaseP catalyzes the removal of the 5'-leader sequence from pre-tRNA to produce the mature 5'-terminus. It can also cleave other RNA substrates such as 4.5S RNA. The protein component plays an auxiliary but essential role in vivo by binding to the 5'-leader sequence and broadening the substrate specificity of the ribozyme.</text>
</comment>
<dbReference type="Proteomes" id="UP000824209">
    <property type="component" value="Unassembled WGS sequence"/>
</dbReference>
<dbReference type="EC" id="3.1.26.5" evidence="7 8"/>
<keyword evidence="4 7" id="KW-0255">Endonuclease</keyword>
<name>A0A9D2M4K1_9FIRM</name>
<keyword evidence="6 7" id="KW-0694">RNA-binding</keyword>
<dbReference type="GO" id="GO:0000049">
    <property type="term" value="F:tRNA binding"/>
    <property type="evidence" value="ECO:0007669"/>
    <property type="project" value="UniProtKB-UniRule"/>
</dbReference>
<keyword evidence="5 7" id="KW-0378">Hydrolase</keyword>
<evidence type="ECO:0000256" key="2">
    <source>
        <dbReference type="ARBA" id="ARBA00022694"/>
    </source>
</evidence>
<comment type="similarity">
    <text evidence="7">Belongs to the RnpA family.</text>
</comment>
<comment type="catalytic activity">
    <reaction evidence="7">
        <text>Endonucleolytic cleavage of RNA, removing 5'-extranucleotides from tRNA precursor.</text>
        <dbReference type="EC" id="3.1.26.5"/>
    </reaction>
</comment>
<evidence type="ECO:0000256" key="4">
    <source>
        <dbReference type="ARBA" id="ARBA00022759"/>
    </source>
</evidence>
<dbReference type="GO" id="GO:0030677">
    <property type="term" value="C:ribonuclease P complex"/>
    <property type="evidence" value="ECO:0007669"/>
    <property type="project" value="TreeGrafter"/>
</dbReference>
<dbReference type="InterPro" id="IPR020568">
    <property type="entry name" value="Ribosomal_Su5_D2-typ_SF"/>
</dbReference>
<dbReference type="Pfam" id="PF00825">
    <property type="entry name" value="Ribonuclease_P"/>
    <property type="match status" value="1"/>
</dbReference>
<evidence type="ECO:0000256" key="7">
    <source>
        <dbReference type="HAMAP-Rule" id="MF_00227"/>
    </source>
</evidence>
<reference evidence="9" key="2">
    <citation type="submission" date="2021-04" db="EMBL/GenBank/DDBJ databases">
        <authorList>
            <person name="Gilroy R."/>
        </authorList>
    </citation>
    <scope>NUCLEOTIDE SEQUENCE</scope>
    <source>
        <strain evidence="9">ChiBcec8-14828</strain>
    </source>
</reference>
<keyword evidence="3 7" id="KW-0540">Nuclease</keyword>